<dbReference type="Pfam" id="PF00294">
    <property type="entry name" value="PfkB"/>
    <property type="match status" value="1"/>
</dbReference>
<name>A0A975P522_9RHOB</name>
<dbReference type="EMBL" id="CP076361">
    <property type="protein sequence ID" value="QWK89253.1"/>
    <property type="molecule type" value="Genomic_DNA"/>
</dbReference>
<dbReference type="Gene3D" id="3.40.1190.20">
    <property type="match status" value="1"/>
</dbReference>
<keyword evidence="2" id="KW-0808">Transferase</keyword>
<reference evidence="5" key="1">
    <citation type="submission" date="2021-06" db="EMBL/GenBank/DDBJ databases">
        <title>Direct submission.</title>
        <authorList>
            <person name="Lee C.-S."/>
            <person name="Jin L."/>
        </authorList>
    </citation>
    <scope>NUCLEOTIDE SEQUENCE</scope>
    <source>
        <strain evidence="5">Con5</strain>
    </source>
</reference>
<dbReference type="SUPFAM" id="SSF53613">
    <property type="entry name" value="Ribokinase-like"/>
    <property type="match status" value="1"/>
</dbReference>
<evidence type="ECO:0000313" key="5">
    <source>
        <dbReference type="EMBL" id="QWK89253.1"/>
    </source>
</evidence>
<proteinExistence type="inferred from homology"/>
<comment type="similarity">
    <text evidence="1">Belongs to the carbohydrate kinase PfkB family.</text>
</comment>
<dbReference type="InterPro" id="IPR011611">
    <property type="entry name" value="PfkB_dom"/>
</dbReference>
<dbReference type="PANTHER" id="PTHR43085:SF57">
    <property type="entry name" value="CARBOHYDRATE KINASE PFKB DOMAIN-CONTAINING PROTEIN"/>
    <property type="match status" value="1"/>
</dbReference>
<accession>A0A975P522</accession>
<keyword evidence="3 5" id="KW-0418">Kinase</keyword>
<dbReference type="KEGG" id="gfu:KM031_10260"/>
<gene>
    <name evidence="5" type="ORF">KM031_10260</name>
</gene>
<organism evidence="5 6">
    <name type="scientific">Gemmobacter fulvus</name>
    <dbReference type="NCBI Taxonomy" id="2840474"/>
    <lineage>
        <taxon>Bacteria</taxon>
        <taxon>Pseudomonadati</taxon>
        <taxon>Pseudomonadota</taxon>
        <taxon>Alphaproteobacteria</taxon>
        <taxon>Rhodobacterales</taxon>
        <taxon>Paracoccaceae</taxon>
        <taxon>Gemmobacter</taxon>
    </lineage>
</organism>
<dbReference type="InterPro" id="IPR050306">
    <property type="entry name" value="PfkB_Carbo_kinase"/>
</dbReference>
<feature type="domain" description="Carbohydrate kinase PfkB" evidence="4">
    <location>
        <begin position="174"/>
        <end position="303"/>
    </location>
</feature>
<dbReference type="InterPro" id="IPR029056">
    <property type="entry name" value="Ribokinase-like"/>
</dbReference>
<evidence type="ECO:0000256" key="1">
    <source>
        <dbReference type="ARBA" id="ARBA00010688"/>
    </source>
</evidence>
<dbReference type="GO" id="GO:0016301">
    <property type="term" value="F:kinase activity"/>
    <property type="evidence" value="ECO:0007669"/>
    <property type="project" value="UniProtKB-KW"/>
</dbReference>
<dbReference type="AlphaFoldDB" id="A0A975P522"/>
<evidence type="ECO:0000256" key="2">
    <source>
        <dbReference type="ARBA" id="ARBA00022679"/>
    </source>
</evidence>
<sequence length="327" mass="36514">MSKRLKIAVLGPIPRDRIVTHQGENFEKYGCASYTAAALSALLGDSGEVHPICHVRKRDEGPVKELLGQFPNVDLKGITSELDQGDVVQLTYLDQNRRLERQTGFMDPILPEDLASVLDADAFVCVPITDYQVSRATLKYIKQNSKGVTILDAHGPTSCLTRSGERHHRFWADRDSWLPYIDILKMNLEEAACSWFDAEYSAEDLRDVEQLAMDDLPRFAKHCLDRGVKALCVTLDQHGCVVYFRDESGAIREYVVKRVPVEKVVDTTGCGDSFAGGLAFGYLRHRDFVKACQYGNAVGAQRCVSSQIAIYKSLEETDRQIAETYGA</sequence>
<evidence type="ECO:0000256" key="3">
    <source>
        <dbReference type="ARBA" id="ARBA00022777"/>
    </source>
</evidence>
<dbReference type="RefSeq" id="WP_215504984.1">
    <property type="nucleotide sequence ID" value="NZ_CP076361.1"/>
</dbReference>
<evidence type="ECO:0000313" key="6">
    <source>
        <dbReference type="Proteomes" id="UP000679352"/>
    </source>
</evidence>
<evidence type="ECO:0000259" key="4">
    <source>
        <dbReference type="Pfam" id="PF00294"/>
    </source>
</evidence>
<dbReference type="Proteomes" id="UP000679352">
    <property type="component" value="Chromosome"/>
</dbReference>
<keyword evidence="6" id="KW-1185">Reference proteome</keyword>
<dbReference type="PANTHER" id="PTHR43085">
    <property type="entry name" value="HEXOKINASE FAMILY MEMBER"/>
    <property type="match status" value="1"/>
</dbReference>
<protein>
    <submittedName>
        <fullName evidence="5">Carbohydrate kinase family protein</fullName>
    </submittedName>
</protein>